<comment type="caution">
    <text evidence="2">The sequence shown here is derived from an EMBL/GenBank/DDBJ whole genome shotgun (WGS) entry which is preliminary data.</text>
</comment>
<dbReference type="EMBL" id="QGKW02000717">
    <property type="protein sequence ID" value="KAF2600615.1"/>
    <property type="molecule type" value="Genomic_DNA"/>
</dbReference>
<evidence type="ECO:0000313" key="3">
    <source>
        <dbReference type="Proteomes" id="UP000712281"/>
    </source>
</evidence>
<feature type="region of interest" description="Disordered" evidence="1">
    <location>
        <begin position="341"/>
        <end position="363"/>
    </location>
</feature>
<proteinExistence type="predicted"/>
<evidence type="ECO:0000313" key="2">
    <source>
        <dbReference type="EMBL" id="KAF2600615.1"/>
    </source>
</evidence>
<organism evidence="2 3">
    <name type="scientific">Brassica cretica</name>
    <name type="common">Mustard</name>
    <dbReference type="NCBI Taxonomy" id="69181"/>
    <lineage>
        <taxon>Eukaryota</taxon>
        <taxon>Viridiplantae</taxon>
        <taxon>Streptophyta</taxon>
        <taxon>Embryophyta</taxon>
        <taxon>Tracheophyta</taxon>
        <taxon>Spermatophyta</taxon>
        <taxon>Magnoliopsida</taxon>
        <taxon>eudicotyledons</taxon>
        <taxon>Gunneridae</taxon>
        <taxon>Pentapetalae</taxon>
        <taxon>rosids</taxon>
        <taxon>malvids</taxon>
        <taxon>Brassicales</taxon>
        <taxon>Brassicaceae</taxon>
        <taxon>Brassiceae</taxon>
        <taxon>Brassica</taxon>
    </lineage>
</organism>
<accession>A0A8S9L1R8</accession>
<evidence type="ECO:0000256" key="1">
    <source>
        <dbReference type="SAM" id="MobiDB-lite"/>
    </source>
</evidence>
<reference evidence="2" key="1">
    <citation type="submission" date="2019-12" db="EMBL/GenBank/DDBJ databases">
        <title>Genome sequencing and annotation of Brassica cretica.</title>
        <authorList>
            <person name="Studholme D.J."/>
            <person name="Sarris P.F."/>
        </authorList>
    </citation>
    <scope>NUCLEOTIDE SEQUENCE</scope>
    <source>
        <strain evidence="2">PFS-001/15</strain>
        <tissue evidence="2">Leaf</tissue>
    </source>
</reference>
<dbReference type="Proteomes" id="UP000712281">
    <property type="component" value="Unassembled WGS sequence"/>
</dbReference>
<gene>
    <name evidence="2" type="ORF">F2Q68_00010153</name>
</gene>
<name>A0A8S9L1R8_BRACR</name>
<dbReference type="AlphaFoldDB" id="A0A8S9L1R8"/>
<sequence length="363" mass="41350">MELSSHSLRWLCIVCQNPKLESLSPPLSRTHRLRLYYVVFAGQFLHGFHRTNLQYWVTILLTIVAASNISSAPAGVSDSIPVSANDEVLSSAYIKEKTLKKLSKQQLMGPYAMKKVQIQNKEQLELVRVEIRVSSLFNQPSCSLLEGMSKLEGIGSTERERLWPELVQSFKDIFQRLKRKLEEMMVAGRGEENEDGEADEYKTYVNNEIQTSSSSPPQFVVTTTVPNLTDLVSVISIFITTKPCHHQTSSSSPPRFIVVATTALRLNKVEEAEEAWWWWSRHRLHIRRSMARDEKTKGWRKADALEARGWRLEARGGGIRVVGRDLDFFFVDRERSKSGYHELETEEDLGGAPLPVQEVDDMG</sequence>
<protein>
    <submittedName>
        <fullName evidence="2">Uncharacterized protein</fullName>
    </submittedName>
</protein>